<sequence length="63" mass="7119">LVRPRQSRAVDAGLSFCLPSFRAIFTRDMRNVPPGPRDITRGPSVLYPESINGKEKEIEIRHA</sequence>
<dbReference type="EMBL" id="BARS01001592">
    <property type="protein sequence ID" value="GAF73852.1"/>
    <property type="molecule type" value="Genomic_DNA"/>
</dbReference>
<accession>X0SD48</accession>
<reference evidence="1" key="1">
    <citation type="journal article" date="2014" name="Front. Microbiol.">
        <title>High frequency of phylogenetically diverse reductive dehalogenase-homologous genes in deep subseafloor sedimentary metagenomes.</title>
        <authorList>
            <person name="Kawai M."/>
            <person name="Futagami T."/>
            <person name="Toyoda A."/>
            <person name="Takaki Y."/>
            <person name="Nishi S."/>
            <person name="Hori S."/>
            <person name="Arai W."/>
            <person name="Tsubouchi T."/>
            <person name="Morono Y."/>
            <person name="Uchiyama I."/>
            <person name="Ito T."/>
            <person name="Fujiyama A."/>
            <person name="Inagaki F."/>
            <person name="Takami H."/>
        </authorList>
    </citation>
    <scope>NUCLEOTIDE SEQUENCE</scope>
    <source>
        <strain evidence="1">Expedition CK06-06</strain>
    </source>
</reference>
<dbReference type="AlphaFoldDB" id="X0SD48"/>
<comment type="caution">
    <text evidence="1">The sequence shown here is derived from an EMBL/GenBank/DDBJ whole genome shotgun (WGS) entry which is preliminary data.</text>
</comment>
<gene>
    <name evidence="1" type="ORF">S01H1_03037</name>
</gene>
<proteinExistence type="predicted"/>
<feature type="non-terminal residue" evidence="1">
    <location>
        <position position="1"/>
    </location>
</feature>
<evidence type="ECO:0000313" key="1">
    <source>
        <dbReference type="EMBL" id="GAF73852.1"/>
    </source>
</evidence>
<name>X0SD48_9ZZZZ</name>
<protein>
    <submittedName>
        <fullName evidence="1">Uncharacterized protein</fullName>
    </submittedName>
</protein>
<organism evidence="1">
    <name type="scientific">marine sediment metagenome</name>
    <dbReference type="NCBI Taxonomy" id="412755"/>
    <lineage>
        <taxon>unclassified sequences</taxon>
        <taxon>metagenomes</taxon>
        <taxon>ecological metagenomes</taxon>
    </lineage>
</organism>